<evidence type="ECO:0000313" key="5">
    <source>
        <dbReference type="EMBL" id="OAG12882.1"/>
    </source>
</evidence>
<accession>A0A177D138</accession>
<proteinExistence type="predicted"/>
<dbReference type="AlphaFoldDB" id="A0A177D138"/>
<dbReference type="SUPFAM" id="SSF53933">
    <property type="entry name" value="Microbial ribonucleases"/>
    <property type="match status" value="1"/>
</dbReference>
<evidence type="ECO:0000256" key="1">
    <source>
        <dbReference type="ARBA" id="ARBA00022722"/>
    </source>
</evidence>
<feature type="compositionally biased region" description="Basic residues" evidence="3">
    <location>
        <begin position="201"/>
        <end position="275"/>
    </location>
</feature>
<dbReference type="InterPro" id="IPR016191">
    <property type="entry name" value="Ribonuclease/ribotoxin"/>
</dbReference>
<keyword evidence="1" id="KW-0540">Nuclease</keyword>
<keyword evidence="2" id="KW-0378">Hydrolase</keyword>
<keyword evidence="4" id="KW-0732">Signal</keyword>
<keyword evidence="6" id="KW-1185">Reference proteome</keyword>
<evidence type="ECO:0000256" key="4">
    <source>
        <dbReference type="SAM" id="SignalP"/>
    </source>
</evidence>
<protein>
    <submittedName>
        <fullName evidence="5">Uncharacterized protein</fullName>
    </submittedName>
</protein>
<organism evidence="5 6">
    <name type="scientific">Paraphaeosphaeria sporulosa</name>
    <dbReference type="NCBI Taxonomy" id="1460663"/>
    <lineage>
        <taxon>Eukaryota</taxon>
        <taxon>Fungi</taxon>
        <taxon>Dikarya</taxon>
        <taxon>Ascomycota</taxon>
        <taxon>Pezizomycotina</taxon>
        <taxon>Dothideomycetes</taxon>
        <taxon>Pleosporomycetidae</taxon>
        <taxon>Pleosporales</taxon>
        <taxon>Massarineae</taxon>
        <taxon>Didymosphaeriaceae</taxon>
        <taxon>Paraphaeosphaeria</taxon>
    </lineage>
</organism>
<dbReference type="GeneID" id="28765933"/>
<gene>
    <name evidence="5" type="ORF">CC84DRAFT_1212371</name>
</gene>
<dbReference type="EMBL" id="KV441548">
    <property type="protein sequence ID" value="OAG12882.1"/>
    <property type="molecule type" value="Genomic_DNA"/>
</dbReference>
<feature type="compositionally biased region" description="Basic residues" evidence="3">
    <location>
        <begin position="184"/>
        <end position="193"/>
    </location>
</feature>
<feature type="region of interest" description="Disordered" evidence="3">
    <location>
        <begin position="184"/>
        <end position="275"/>
    </location>
</feature>
<dbReference type="GO" id="GO:0004540">
    <property type="term" value="F:RNA nuclease activity"/>
    <property type="evidence" value="ECO:0007669"/>
    <property type="project" value="InterPro"/>
</dbReference>
<feature type="chain" id="PRO_5008058867" evidence="4">
    <location>
        <begin position="20"/>
        <end position="275"/>
    </location>
</feature>
<dbReference type="OrthoDB" id="5425539at2759"/>
<evidence type="ECO:0000256" key="3">
    <source>
        <dbReference type="SAM" id="MobiDB-lite"/>
    </source>
</evidence>
<evidence type="ECO:0000256" key="2">
    <source>
        <dbReference type="ARBA" id="ARBA00022801"/>
    </source>
</evidence>
<dbReference type="GO" id="GO:0003723">
    <property type="term" value="F:RNA binding"/>
    <property type="evidence" value="ECO:0007669"/>
    <property type="project" value="InterPro"/>
</dbReference>
<dbReference type="Gene3D" id="3.10.450.30">
    <property type="entry name" value="Microbial ribonucleases"/>
    <property type="match status" value="1"/>
</dbReference>
<evidence type="ECO:0000313" key="6">
    <source>
        <dbReference type="Proteomes" id="UP000077069"/>
    </source>
</evidence>
<reference evidence="5 6" key="1">
    <citation type="submission" date="2016-05" db="EMBL/GenBank/DDBJ databases">
        <title>Comparative analysis of secretome profiles of manganese(II)-oxidizing ascomycete fungi.</title>
        <authorList>
            <consortium name="DOE Joint Genome Institute"/>
            <person name="Zeiner C.A."/>
            <person name="Purvine S.O."/>
            <person name="Zink E.M."/>
            <person name="Wu S."/>
            <person name="Pasa-Tolic L."/>
            <person name="Chaput D.L."/>
            <person name="Haridas S."/>
            <person name="Grigoriev I.V."/>
            <person name="Santelli C.M."/>
            <person name="Hansel C.M."/>
        </authorList>
    </citation>
    <scope>NUCLEOTIDE SEQUENCE [LARGE SCALE GENOMIC DNA]</scope>
    <source>
        <strain evidence="5 6">AP3s5-JAC2a</strain>
    </source>
</reference>
<dbReference type="Proteomes" id="UP000077069">
    <property type="component" value="Unassembled WGS sequence"/>
</dbReference>
<sequence>MFFNFRAIVLYGLLTVATAIPILNITEDGTPSQLEARMTKKKGVLQDFVARDGKIITKEQIAAALRNLRSHKAAKTKEGGYPEDFSNLMALNGPERPVFADRPTGKGANLLEYPIDIPSEKWPGSARVIATAGATPNFVGVAQHPLGLQRQFRRLKEAKDDCEAESSKPKNAARDLWELVRRKVTGKKAKPAKGKACLLKPKAKPKTPAKTHTKTPTKKPTKKPAKKPAKKHTKKPAKKHAKKPARKHNKRPAKRPTRASRKGGRRGGRKGGRRG</sequence>
<feature type="signal peptide" evidence="4">
    <location>
        <begin position="1"/>
        <end position="19"/>
    </location>
</feature>
<dbReference type="InParanoid" id="A0A177D138"/>
<dbReference type="GO" id="GO:0016787">
    <property type="term" value="F:hydrolase activity"/>
    <property type="evidence" value="ECO:0007669"/>
    <property type="project" value="UniProtKB-KW"/>
</dbReference>
<name>A0A177D138_9PLEO</name>
<dbReference type="RefSeq" id="XP_018043247.1">
    <property type="nucleotide sequence ID" value="XM_018182447.1"/>
</dbReference>